<name>A0A8X6P4D9_NEPPI</name>
<protein>
    <submittedName>
        <fullName evidence="1">Uncharacterized protein</fullName>
    </submittedName>
</protein>
<keyword evidence="2" id="KW-1185">Reference proteome</keyword>
<dbReference type="AlphaFoldDB" id="A0A8X6P4D9"/>
<dbReference type="EMBL" id="BMAW01065533">
    <property type="protein sequence ID" value="GFT50886.1"/>
    <property type="molecule type" value="Genomic_DNA"/>
</dbReference>
<evidence type="ECO:0000313" key="2">
    <source>
        <dbReference type="Proteomes" id="UP000887013"/>
    </source>
</evidence>
<reference evidence="1" key="1">
    <citation type="submission" date="2020-08" db="EMBL/GenBank/DDBJ databases">
        <title>Multicomponent nature underlies the extraordinary mechanical properties of spider dragline silk.</title>
        <authorList>
            <person name="Kono N."/>
            <person name="Nakamura H."/>
            <person name="Mori M."/>
            <person name="Yoshida Y."/>
            <person name="Ohtoshi R."/>
            <person name="Malay A.D."/>
            <person name="Moran D.A.P."/>
            <person name="Tomita M."/>
            <person name="Numata K."/>
            <person name="Arakawa K."/>
        </authorList>
    </citation>
    <scope>NUCLEOTIDE SEQUENCE</scope>
</reference>
<sequence>MTRTRSDHGMYQLVPKLMIPITRNGGRSTIAAGLETVSTSTRHSMSPICRWRTEGDHLRHDPVLIQSSTSIEPAPLQT</sequence>
<gene>
    <name evidence="1" type="ORF">NPIL_95311</name>
</gene>
<accession>A0A8X6P4D9</accession>
<dbReference type="Proteomes" id="UP000887013">
    <property type="component" value="Unassembled WGS sequence"/>
</dbReference>
<evidence type="ECO:0000313" key="1">
    <source>
        <dbReference type="EMBL" id="GFT50886.1"/>
    </source>
</evidence>
<proteinExistence type="predicted"/>
<organism evidence="1 2">
    <name type="scientific">Nephila pilipes</name>
    <name type="common">Giant wood spider</name>
    <name type="synonym">Nephila maculata</name>
    <dbReference type="NCBI Taxonomy" id="299642"/>
    <lineage>
        <taxon>Eukaryota</taxon>
        <taxon>Metazoa</taxon>
        <taxon>Ecdysozoa</taxon>
        <taxon>Arthropoda</taxon>
        <taxon>Chelicerata</taxon>
        <taxon>Arachnida</taxon>
        <taxon>Araneae</taxon>
        <taxon>Araneomorphae</taxon>
        <taxon>Entelegynae</taxon>
        <taxon>Araneoidea</taxon>
        <taxon>Nephilidae</taxon>
        <taxon>Nephila</taxon>
    </lineage>
</organism>
<comment type="caution">
    <text evidence="1">The sequence shown here is derived from an EMBL/GenBank/DDBJ whole genome shotgun (WGS) entry which is preliminary data.</text>
</comment>